<dbReference type="PANTHER" id="PTHR24559:SF444">
    <property type="entry name" value="REVERSE TRANSCRIPTASE DOMAIN-CONTAINING PROTEIN"/>
    <property type="match status" value="1"/>
</dbReference>
<feature type="compositionally biased region" description="Low complexity" evidence="1">
    <location>
        <begin position="106"/>
        <end position="116"/>
    </location>
</feature>
<sequence>MMAASDHPREAVTVLDHQVAAIMEATDLDSVPAEVPTKVAWSGNRSWVSAARGTRRQLLSGSGRRSRPQRAREIIATSTPGTGMQGRSQEIPESIKALSSGGAQTSVVSRGSSQPRGRGGRSRAISRVYNMSQQEAHASPDEFQDVFPEDLLGLPSHQEIEFILELTPGTEPISRAPYRMAPANFSPWGAPVLFVKKKDVTIRLCIDFRQLNKITAWNRYLLPHIDELFKQLKDAKVFSKSELRPGYHQLRGRNEYVPKTAFQKRYGQYEFLVMLCGLMNVPAAFLDPLEQSVSALLRSLRDCVHR</sequence>
<dbReference type="PANTHER" id="PTHR24559">
    <property type="entry name" value="TRANSPOSON TY3-I GAG-POL POLYPROTEIN"/>
    <property type="match status" value="1"/>
</dbReference>
<dbReference type="InterPro" id="IPR053134">
    <property type="entry name" value="RNA-dir_DNA_polymerase"/>
</dbReference>
<dbReference type="SUPFAM" id="SSF56672">
    <property type="entry name" value="DNA/RNA polymerases"/>
    <property type="match status" value="1"/>
</dbReference>
<dbReference type="AlphaFoldDB" id="A0A4Y1RN61"/>
<accession>A0A4Y1RN61</accession>
<dbReference type="Gene3D" id="3.10.10.10">
    <property type="entry name" value="HIV Type 1 Reverse Transcriptase, subunit A, domain 1"/>
    <property type="match status" value="1"/>
</dbReference>
<proteinExistence type="predicted"/>
<dbReference type="CDD" id="cd01647">
    <property type="entry name" value="RT_LTR"/>
    <property type="match status" value="1"/>
</dbReference>
<evidence type="ECO:0000313" key="2">
    <source>
        <dbReference type="EMBL" id="BBH05670.1"/>
    </source>
</evidence>
<organism evidence="2">
    <name type="scientific">Prunus dulcis</name>
    <name type="common">Almond</name>
    <name type="synonym">Amygdalus dulcis</name>
    <dbReference type="NCBI Taxonomy" id="3755"/>
    <lineage>
        <taxon>Eukaryota</taxon>
        <taxon>Viridiplantae</taxon>
        <taxon>Streptophyta</taxon>
        <taxon>Embryophyta</taxon>
        <taxon>Tracheophyta</taxon>
        <taxon>Spermatophyta</taxon>
        <taxon>Magnoliopsida</taxon>
        <taxon>eudicotyledons</taxon>
        <taxon>Gunneridae</taxon>
        <taxon>Pentapetalae</taxon>
        <taxon>rosids</taxon>
        <taxon>fabids</taxon>
        <taxon>Rosales</taxon>
        <taxon>Rosaceae</taxon>
        <taxon>Amygdaloideae</taxon>
        <taxon>Amygdaleae</taxon>
        <taxon>Prunus</taxon>
    </lineage>
</organism>
<feature type="region of interest" description="Disordered" evidence="1">
    <location>
        <begin position="96"/>
        <end position="122"/>
    </location>
</feature>
<gene>
    <name evidence="2" type="ORF">Prudu_017126</name>
</gene>
<dbReference type="EMBL" id="AP019302">
    <property type="protein sequence ID" value="BBH05670.1"/>
    <property type="molecule type" value="Genomic_DNA"/>
</dbReference>
<evidence type="ECO:0000256" key="1">
    <source>
        <dbReference type="SAM" id="MobiDB-lite"/>
    </source>
</evidence>
<name>A0A4Y1RN61_PRUDU</name>
<dbReference type="InterPro" id="IPR043128">
    <property type="entry name" value="Rev_trsase/Diguanyl_cyclase"/>
</dbReference>
<reference evidence="2" key="1">
    <citation type="journal article" date="2019" name="Science">
        <title>Mutation of a bHLH transcription factor allowed almond domestication.</title>
        <authorList>
            <person name="Sanchez-Perez R."/>
            <person name="Pavan S."/>
            <person name="Mazzeo R."/>
            <person name="Moldovan C."/>
            <person name="Aiese Cigliano R."/>
            <person name="Del Cueto J."/>
            <person name="Ricciardi F."/>
            <person name="Lotti C."/>
            <person name="Ricciardi L."/>
            <person name="Dicenta F."/>
            <person name="Lopez-Marques R.L."/>
            <person name="Lindberg Moller B."/>
        </authorList>
    </citation>
    <scope>NUCLEOTIDE SEQUENCE</scope>
</reference>
<dbReference type="Gene3D" id="3.30.70.270">
    <property type="match status" value="1"/>
</dbReference>
<protein>
    <submittedName>
        <fullName evidence="2">Transposable element protein</fullName>
    </submittedName>
</protein>
<dbReference type="InterPro" id="IPR043502">
    <property type="entry name" value="DNA/RNA_pol_sf"/>
</dbReference>